<gene>
    <name evidence="3" type="ORF">C24_LOCUS12501</name>
</gene>
<accession>A0A5S9XBQ4</accession>
<dbReference type="PANTHER" id="PTHR14379">
    <property type="entry name" value="LIMKAIN B LKAP"/>
    <property type="match status" value="1"/>
</dbReference>
<evidence type="ECO:0000313" key="4">
    <source>
        <dbReference type="Proteomes" id="UP000434276"/>
    </source>
</evidence>
<dbReference type="GO" id="GO:0010468">
    <property type="term" value="P:regulation of gene expression"/>
    <property type="evidence" value="ECO:0007669"/>
    <property type="project" value="InterPro"/>
</dbReference>
<evidence type="ECO:0000256" key="1">
    <source>
        <dbReference type="SAM" id="MobiDB-lite"/>
    </source>
</evidence>
<dbReference type="OrthoDB" id="1057026at2759"/>
<organism evidence="3 4">
    <name type="scientific">Arabidopsis thaliana</name>
    <name type="common">Mouse-ear cress</name>
    <dbReference type="NCBI Taxonomy" id="3702"/>
    <lineage>
        <taxon>Eukaryota</taxon>
        <taxon>Viridiplantae</taxon>
        <taxon>Streptophyta</taxon>
        <taxon>Embryophyta</taxon>
        <taxon>Tracheophyta</taxon>
        <taxon>Spermatophyta</taxon>
        <taxon>Magnoliopsida</taxon>
        <taxon>eudicotyledons</taxon>
        <taxon>Gunneridae</taxon>
        <taxon>Pentapetalae</taxon>
        <taxon>rosids</taxon>
        <taxon>malvids</taxon>
        <taxon>Brassicales</taxon>
        <taxon>Brassicaceae</taxon>
        <taxon>Camelineae</taxon>
        <taxon>Arabidopsis</taxon>
    </lineage>
</organism>
<dbReference type="Pfam" id="PF01936">
    <property type="entry name" value="NYN"/>
    <property type="match status" value="1"/>
</dbReference>
<name>A0A5S9XBQ4_ARATH</name>
<feature type="compositionally biased region" description="Low complexity" evidence="1">
    <location>
        <begin position="361"/>
        <end position="375"/>
    </location>
</feature>
<dbReference type="AlphaFoldDB" id="A0A5S9XBQ4"/>
<feature type="region of interest" description="Disordered" evidence="1">
    <location>
        <begin position="330"/>
        <end position="375"/>
    </location>
</feature>
<feature type="domain" description="NYN" evidence="2">
    <location>
        <begin position="7"/>
        <end position="129"/>
    </location>
</feature>
<dbReference type="PANTHER" id="PTHR14379:SF63">
    <property type="entry name" value="ENDONUCLEASE OR GLYCOSYL HYDROLASE"/>
    <property type="match status" value="1"/>
</dbReference>
<dbReference type="Proteomes" id="UP000434276">
    <property type="component" value="Unassembled WGS sequence"/>
</dbReference>
<dbReference type="CDD" id="cd10910">
    <property type="entry name" value="PIN_limkain_b1_N_like"/>
    <property type="match status" value="1"/>
</dbReference>
<dbReference type="InterPro" id="IPR021139">
    <property type="entry name" value="NYN"/>
</dbReference>
<dbReference type="ExpressionAtlas" id="A0A5S9XBQ4">
    <property type="expression patterns" value="baseline and differential"/>
</dbReference>
<dbReference type="EMBL" id="CACSHJ010000089">
    <property type="protein sequence ID" value="CAA0382270.1"/>
    <property type="molecule type" value="Genomic_DNA"/>
</dbReference>
<evidence type="ECO:0000313" key="3">
    <source>
        <dbReference type="EMBL" id="CAA0382270.1"/>
    </source>
</evidence>
<sequence>MNKHFEKTLVLWNMTTCPLPDGHDPRLVGPRIESALEKSGQWRCRRGPLFITAVGNLTQIPGGDESLRTLSSTGIALKHAHDIQRDLFEWTDENLAPATIMLITSSKDLKTLASTLYDIEKKGYRILLAYPPRALALRLSILKDVPEELFWDSLMADAAMEDNKQEQQDLFFRTTSAVKPVKLPCFAQNAILVPKALKISPRISRVKNMRILEASHNNVDRLDPANMVLGRSKASFNISSQEWDLLVTQDIAYHTSSPLTLKATLTLDLLTLVDAKTFKELCKMLEFDGKTCNKGNGSTMVKIRPEEGNPCFTSVTMEECMMMMRKLKTEEAAVEEENPEKPIQPIQVQRSSATEQEDKPVSSVAKRASRKSISSCSSQDRILTNRLKCLEDEDKM</sequence>
<reference evidence="3 4" key="1">
    <citation type="submission" date="2019-12" db="EMBL/GenBank/DDBJ databases">
        <authorList>
            <person name="Jiao W.-B."/>
            <person name="Schneeberger K."/>
        </authorList>
    </citation>
    <scope>NUCLEOTIDE SEQUENCE [LARGE SCALE GENOMIC DNA]</scope>
    <source>
        <strain evidence="4">cv. C24</strain>
    </source>
</reference>
<evidence type="ECO:0000259" key="2">
    <source>
        <dbReference type="Pfam" id="PF01936"/>
    </source>
</evidence>
<dbReference type="GO" id="GO:0005777">
    <property type="term" value="C:peroxisome"/>
    <property type="evidence" value="ECO:0007669"/>
    <property type="project" value="InterPro"/>
</dbReference>
<protein>
    <recommendedName>
        <fullName evidence="2">NYN domain-containing protein</fullName>
    </recommendedName>
</protein>
<dbReference type="InterPro" id="IPR024768">
    <property type="entry name" value="Marf1"/>
</dbReference>
<proteinExistence type="predicted"/>
<dbReference type="GO" id="GO:0004540">
    <property type="term" value="F:RNA nuclease activity"/>
    <property type="evidence" value="ECO:0007669"/>
    <property type="project" value="InterPro"/>
</dbReference>